<sequence length="312" mass="33533">MKNTVFTMAFTLVVSFSFAQQWNGSSNAQGSIDRDGNIEIKGSSGEQSYGQIHITGNGAVNSGDAYISFDEGGEPNSKWSLGARDNGNAFTISQGLTMDAAPKFVITDIAGNVGIGTPNPQGKLHIKGDSGEQSHGQVHITGNGGNGSGDAYISFEEGVEENSKWAVGVRDNGNAFTISNGLRMDDAPKFVIVEGTGNVGIGAPNPQNALDVNGVIHSKEVKVDLNGWPDFVFEEGYELPTLEEVELHIQQKGHLQNVPSEKEVKENGINLGEMDAKLLQKIEELMLYAIQQQKEIEVLKKNLSKLAEKNKN</sequence>
<name>A0A3B0SZG1_9ZZZZ</name>
<evidence type="ECO:0000313" key="2">
    <source>
        <dbReference type="EMBL" id="VAW11861.1"/>
    </source>
</evidence>
<organism evidence="2">
    <name type="scientific">hydrothermal vent metagenome</name>
    <dbReference type="NCBI Taxonomy" id="652676"/>
    <lineage>
        <taxon>unclassified sequences</taxon>
        <taxon>metagenomes</taxon>
        <taxon>ecological metagenomes</taxon>
    </lineage>
</organism>
<protein>
    <submittedName>
        <fullName evidence="2">Uncharacterized protein</fullName>
    </submittedName>
</protein>
<evidence type="ECO:0000256" key="1">
    <source>
        <dbReference type="SAM" id="MobiDB-lite"/>
    </source>
</evidence>
<dbReference type="AlphaFoldDB" id="A0A3B0SZG1"/>
<proteinExistence type="predicted"/>
<accession>A0A3B0SZG1</accession>
<gene>
    <name evidence="2" type="ORF">MNBD_BACTEROID03-2623</name>
</gene>
<reference evidence="2" key="1">
    <citation type="submission" date="2018-06" db="EMBL/GenBank/DDBJ databases">
        <authorList>
            <person name="Zhirakovskaya E."/>
        </authorList>
    </citation>
    <scope>NUCLEOTIDE SEQUENCE</scope>
</reference>
<feature type="region of interest" description="Disordered" evidence="1">
    <location>
        <begin position="129"/>
        <end position="149"/>
    </location>
</feature>
<dbReference type="EMBL" id="UOEL01000074">
    <property type="protein sequence ID" value="VAW11861.1"/>
    <property type="molecule type" value="Genomic_DNA"/>
</dbReference>